<dbReference type="Pfam" id="PF05875">
    <property type="entry name" value="Ceramidase"/>
    <property type="match status" value="1"/>
</dbReference>
<evidence type="ECO:0000256" key="6">
    <source>
        <dbReference type="ARBA" id="ARBA00023136"/>
    </source>
</evidence>
<evidence type="ECO:0000313" key="10">
    <source>
        <dbReference type="EMBL" id="EGS22504.1"/>
    </source>
</evidence>
<dbReference type="KEGG" id="cthr:CTHT_0020480"/>
<dbReference type="GO" id="GO:0046872">
    <property type="term" value="F:metal ion binding"/>
    <property type="evidence" value="ECO:0007669"/>
    <property type="project" value="UniProtKB-KW"/>
</dbReference>
<feature type="binding site" evidence="7">
    <location>
        <position position="27"/>
    </location>
    <ligand>
        <name>Ca(2+)</name>
        <dbReference type="ChEBI" id="CHEBI:29108"/>
    </ligand>
</feature>
<keyword evidence="7" id="KW-0479">Metal-binding</keyword>
<dbReference type="RefSeq" id="XP_006692523.1">
    <property type="nucleotide sequence ID" value="XM_006692460.1"/>
</dbReference>
<keyword evidence="7" id="KW-0106">Calcium</keyword>
<evidence type="ECO:0008006" key="12">
    <source>
        <dbReference type="Google" id="ProtNLM"/>
    </source>
</evidence>
<feature type="transmembrane region" description="Helical" evidence="9">
    <location>
        <begin position="58"/>
        <end position="79"/>
    </location>
</feature>
<reference evidence="10 11" key="1">
    <citation type="journal article" date="2011" name="Cell">
        <title>Insight into structure and assembly of the nuclear pore complex by utilizing the genome of a eukaryotic thermophile.</title>
        <authorList>
            <person name="Amlacher S."/>
            <person name="Sarges P."/>
            <person name="Flemming D."/>
            <person name="van Noort V."/>
            <person name="Kunze R."/>
            <person name="Devos D.P."/>
            <person name="Arumugam M."/>
            <person name="Bork P."/>
            <person name="Hurt E."/>
        </authorList>
    </citation>
    <scope>NUCLEOTIDE SEQUENCE [LARGE SCALE GENOMIC DNA]</scope>
    <source>
        <strain evidence="11">DSM 1495 / CBS 144.50 / IMI 039719</strain>
    </source>
</reference>
<comment type="subcellular location">
    <subcellularLocation>
        <location evidence="1">Membrane</location>
        <topology evidence="1">Multi-pass membrane protein</topology>
    </subcellularLocation>
</comment>
<dbReference type="GO" id="GO:0005789">
    <property type="term" value="C:endoplasmic reticulum membrane"/>
    <property type="evidence" value="ECO:0007669"/>
    <property type="project" value="TreeGrafter"/>
</dbReference>
<keyword evidence="11" id="KW-1185">Reference proteome</keyword>
<dbReference type="EMBL" id="GL988040">
    <property type="protein sequence ID" value="EGS22504.1"/>
    <property type="molecule type" value="Genomic_DNA"/>
</dbReference>
<dbReference type="AlphaFoldDB" id="G0S3C1"/>
<feature type="binding site" evidence="7">
    <location>
        <position position="38"/>
    </location>
    <ligand>
        <name>Ca(2+)</name>
        <dbReference type="ChEBI" id="CHEBI:29108"/>
    </ligand>
</feature>
<feature type="binding site" evidence="8">
    <location>
        <position position="109"/>
    </location>
    <ligand>
        <name>Zn(2+)</name>
        <dbReference type="ChEBI" id="CHEBI:29105"/>
        <note>catalytic</note>
    </ligand>
</feature>
<protein>
    <recommendedName>
        <fullName evidence="12">Alkaline ceramidase-like protein</fullName>
    </recommendedName>
</protein>
<comment type="similarity">
    <text evidence="2">Belongs to the alkaline ceramidase family.</text>
</comment>
<feature type="binding site" evidence="8">
    <location>
        <position position="254"/>
    </location>
    <ligand>
        <name>Zn(2+)</name>
        <dbReference type="ChEBI" id="CHEBI:29105"/>
        <note>catalytic</note>
    </ligand>
</feature>
<feature type="transmembrane region" description="Helical" evidence="9">
    <location>
        <begin position="146"/>
        <end position="165"/>
    </location>
</feature>
<dbReference type="HOGENOM" id="CLU_063293_1_0_1"/>
<keyword evidence="3 9" id="KW-0812">Transmembrane</keyword>
<comment type="cofactor">
    <cofactor evidence="8">
        <name>Zn(2+)</name>
        <dbReference type="ChEBI" id="CHEBI:29105"/>
    </cofactor>
</comment>
<dbReference type="GO" id="GO:0046514">
    <property type="term" value="P:ceramide catabolic process"/>
    <property type="evidence" value="ECO:0007669"/>
    <property type="project" value="TreeGrafter"/>
</dbReference>
<accession>G0S3C1</accession>
<evidence type="ECO:0000256" key="8">
    <source>
        <dbReference type="PIRSR" id="PIRSR608901-2"/>
    </source>
</evidence>
<dbReference type="InterPro" id="IPR008901">
    <property type="entry name" value="ACER"/>
</dbReference>
<keyword evidence="4" id="KW-0378">Hydrolase</keyword>
<dbReference type="OrthoDB" id="187171at2759"/>
<gene>
    <name evidence="10" type="ORF">CTHT_0020480</name>
</gene>
<dbReference type="eggNOG" id="KOG2329">
    <property type="taxonomic scope" value="Eukaryota"/>
</dbReference>
<feature type="binding site" evidence="8">
    <location>
        <position position="258"/>
    </location>
    <ligand>
        <name>Zn(2+)</name>
        <dbReference type="ChEBI" id="CHEBI:29105"/>
        <note>catalytic</note>
    </ligand>
</feature>
<evidence type="ECO:0000256" key="5">
    <source>
        <dbReference type="ARBA" id="ARBA00022989"/>
    </source>
</evidence>
<dbReference type="Proteomes" id="UP000008066">
    <property type="component" value="Unassembled WGS sequence"/>
</dbReference>
<dbReference type="PANTHER" id="PTHR46187:SF1">
    <property type="entry name" value="ALKALINE PHYTOCERAMIDASE"/>
    <property type="match status" value="1"/>
</dbReference>
<evidence type="ECO:0000256" key="2">
    <source>
        <dbReference type="ARBA" id="ARBA00009780"/>
    </source>
</evidence>
<evidence type="ECO:0000256" key="3">
    <source>
        <dbReference type="ARBA" id="ARBA00022692"/>
    </source>
</evidence>
<dbReference type="PANTHER" id="PTHR46187">
    <property type="entry name" value="ALKALINE CERAMIDASE 3"/>
    <property type="match status" value="1"/>
</dbReference>
<dbReference type="GO" id="GO:0016811">
    <property type="term" value="F:hydrolase activity, acting on carbon-nitrogen (but not peptide) bonds, in linear amides"/>
    <property type="evidence" value="ECO:0007669"/>
    <property type="project" value="InterPro"/>
</dbReference>
<dbReference type="GO" id="GO:0046513">
    <property type="term" value="P:ceramide biosynthetic process"/>
    <property type="evidence" value="ECO:0007669"/>
    <property type="project" value="TreeGrafter"/>
</dbReference>
<keyword evidence="6 9" id="KW-0472">Membrane</keyword>
<keyword evidence="8" id="KW-0862">Zinc</keyword>
<feature type="transmembrane region" description="Helical" evidence="9">
    <location>
        <begin position="91"/>
        <end position="110"/>
    </location>
</feature>
<name>G0S3C1_CHATD</name>
<dbReference type="OMA" id="PWAWLLE"/>
<evidence type="ECO:0000256" key="9">
    <source>
        <dbReference type="SAM" id="Phobius"/>
    </source>
</evidence>
<dbReference type="STRING" id="759272.G0S3C1"/>
<evidence type="ECO:0000313" key="11">
    <source>
        <dbReference type="Proteomes" id="UP000008066"/>
    </source>
</evidence>
<evidence type="ECO:0000256" key="1">
    <source>
        <dbReference type="ARBA" id="ARBA00004141"/>
    </source>
</evidence>
<sequence length="290" mass="33336">MLGKHRSLAHFGLKDKQKHRLIRSFCEEDYAISYYLAEFINSISNIAYSQYSCSSSALLMPAPLTHPCVTVYLALRAMFCRQHNKRITLRADYLSLSLLILGINSFLFHATLRALPEFCDELGMLGLTWSLLQATLCMRQSSLARVRAITVVLAAAYIIFSAVYILYLPHIIYQVIAFTTALVGVLLRSQYLLHWVRPPFAEAKRREWNVRVWKAVGICIAGYVLWNVDLECCMWLRGLRAKVGLPWAWALELHGWWHVLTAVGAARVMDVVRDVWEEEERERKEGKKMA</sequence>
<evidence type="ECO:0000256" key="7">
    <source>
        <dbReference type="PIRSR" id="PIRSR608901-1"/>
    </source>
</evidence>
<keyword evidence="5 9" id="KW-1133">Transmembrane helix</keyword>
<evidence type="ECO:0000256" key="4">
    <source>
        <dbReference type="ARBA" id="ARBA00022801"/>
    </source>
</evidence>
<dbReference type="GeneID" id="18256086"/>
<proteinExistence type="inferred from homology"/>
<organism evidence="11">
    <name type="scientific">Chaetomium thermophilum (strain DSM 1495 / CBS 144.50 / IMI 039719)</name>
    <name type="common">Thermochaetoides thermophila</name>
    <dbReference type="NCBI Taxonomy" id="759272"/>
    <lineage>
        <taxon>Eukaryota</taxon>
        <taxon>Fungi</taxon>
        <taxon>Dikarya</taxon>
        <taxon>Ascomycota</taxon>
        <taxon>Pezizomycotina</taxon>
        <taxon>Sordariomycetes</taxon>
        <taxon>Sordariomycetidae</taxon>
        <taxon>Sordariales</taxon>
        <taxon>Chaetomiaceae</taxon>
        <taxon>Thermochaetoides</taxon>
    </lineage>
</organism>